<keyword evidence="16" id="KW-1185">Reference proteome</keyword>
<dbReference type="PANTHER" id="PTHR11480">
    <property type="entry name" value="SAPOSIN-RELATED"/>
    <property type="match status" value="1"/>
</dbReference>
<keyword evidence="3" id="KW-0645">Protease</keyword>
<dbReference type="Pfam" id="PF05184">
    <property type="entry name" value="SapB_1"/>
    <property type="match status" value="2"/>
</dbReference>
<keyword evidence="7" id="KW-0865">Zymogen</keyword>
<evidence type="ECO:0000256" key="9">
    <source>
        <dbReference type="ARBA" id="ARBA00023180"/>
    </source>
</evidence>
<evidence type="ECO:0000256" key="7">
    <source>
        <dbReference type="ARBA" id="ARBA00023145"/>
    </source>
</evidence>
<evidence type="ECO:0000313" key="16">
    <source>
        <dbReference type="Proteomes" id="UP001293593"/>
    </source>
</evidence>
<evidence type="ECO:0000259" key="14">
    <source>
        <dbReference type="PROSITE" id="PS50015"/>
    </source>
</evidence>
<dbReference type="InterPro" id="IPR051428">
    <property type="entry name" value="Sphingo_Act-Surfact_Prot"/>
</dbReference>
<dbReference type="InterPro" id="IPR007856">
    <property type="entry name" value="SapB_1"/>
</dbReference>
<protein>
    <recommendedName>
        <fullName evidence="11">Pulmonary surfactant-associated protein B</fullName>
    </recommendedName>
    <alternativeName>
        <fullName evidence="12">Pulmonary surfactant-associated proteolipid SPL(Phe)</fullName>
    </alternativeName>
</protein>
<keyword evidence="4 13" id="KW-0732">Signal</keyword>
<proteinExistence type="predicted"/>
<reference evidence="15" key="1">
    <citation type="submission" date="2023-10" db="EMBL/GenBank/DDBJ databases">
        <title>Chromosome-level genome of the transformable northern wattle, Acacia crassicarpa.</title>
        <authorList>
            <person name="Massaro I."/>
            <person name="Sinha N.R."/>
            <person name="Poethig S."/>
            <person name="Leichty A.R."/>
        </authorList>
    </citation>
    <scope>NUCLEOTIDE SEQUENCE</scope>
    <source>
        <strain evidence="15">Acra3RX</strain>
        <tissue evidence="15">Leaf</tissue>
    </source>
</reference>
<keyword evidence="2" id="KW-0964">Secreted</keyword>
<dbReference type="Pfam" id="PF03489">
    <property type="entry name" value="SapB_2"/>
    <property type="match status" value="2"/>
</dbReference>
<feature type="domain" description="Saposin B-type" evidence="14">
    <location>
        <begin position="122"/>
        <end position="202"/>
    </location>
</feature>
<dbReference type="GO" id="GO:0004190">
    <property type="term" value="F:aspartic-type endopeptidase activity"/>
    <property type="evidence" value="ECO:0007669"/>
    <property type="project" value="UniProtKB-KW"/>
</dbReference>
<dbReference type="InterPro" id="IPR011001">
    <property type="entry name" value="Saposin-like"/>
</dbReference>
<accession>A0AAE1JHI4</accession>
<evidence type="ECO:0000256" key="11">
    <source>
        <dbReference type="ARBA" id="ARBA00041094"/>
    </source>
</evidence>
<dbReference type="PROSITE" id="PS50015">
    <property type="entry name" value="SAP_B"/>
    <property type="match status" value="2"/>
</dbReference>
<dbReference type="AlphaFoldDB" id="A0AAE1JHI4"/>
<keyword evidence="8" id="KW-1015">Disulfide bond</keyword>
<evidence type="ECO:0000256" key="6">
    <source>
        <dbReference type="ARBA" id="ARBA00022750"/>
    </source>
</evidence>
<keyword evidence="6" id="KW-0378">Hydrolase</keyword>
<comment type="subcellular location">
    <subcellularLocation>
        <location evidence="1">Secreted</location>
        <location evidence="1">Extracellular space</location>
    </subcellularLocation>
</comment>
<keyword evidence="6" id="KW-0064">Aspartyl protease</keyword>
<dbReference type="Proteomes" id="UP001293593">
    <property type="component" value="Unassembled WGS sequence"/>
</dbReference>
<evidence type="ECO:0000256" key="5">
    <source>
        <dbReference type="ARBA" id="ARBA00022737"/>
    </source>
</evidence>
<keyword evidence="5" id="KW-0677">Repeat</keyword>
<feature type="domain" description="Saposin B-type" evidence="14">
    <location>
        <begin position="36"/>
        <end position="115"/>
    </location>
</feature>
<evidence type="ECO:0000256" key="12">
    <source>
        <dbReference type="ARBA" id="ARBA00041785"/>
    </source>
</evidence>
<sequence>MERGTGLLFLVILGAAWACDARELANTDLLSEQTKRPDVCTLCEQYSAMALDYLRANKTQEEIMDYLHNTCHQLRSFEQQCISLVDYYAPLFFLEVDSIQPGEFCAKVNLCEEIAIISSKVQQDGCGFCKETVSELMEKLEDPDTQLEIIETLLKVCNSVEKYSKKCKRLVFEYGPVILLNAEKFLETTDICTVIHACKAPTQDVPFLVTDAYLLLEDN</sequence>
<dbReference type="GO" id="GO:0005576">
    <property type="term" value="C:extracellular region"/>
    <property type="evidence" value="ECO:0007669"/>
    <property type="project" value="UniProtKB-SubCell"/>
</dbReference>
<keyword evidence="9" id="KW-0325">Glycoprotein</keyword>
<feature type="signal peptide" evidence="13">
    <location>
        <begin position="1"/>
        <end position="21"/>
    </location>
</feature>
<gene>
    <name evidence="15" type="ORF">QN277_025109</name>
</gene>
<evidence type="ECO:0000256" key="2">
    <source>
        <dbReference type="ARBA" id="ARBA00022525"/>
    </source>
</evidence>
<organism evidence="15 16">
    <name type="scientific">Acacia crassicarpa</name>
    <name type="common">northern wattle</name>
    <dbReference type="NCBI Taxonomy" id="499986"/>
    <lineage>
        <taxon>Eukaryota</taxon>
        <taxon>Viridiplantae</taxon>
        <taxon>Streptophyta</taxon>
        <taxon>Embryophyta</taxon>
        <taxon>Tracheophyta</taxon>
        <taxon>Spermatophyta</taxon>
        <taxon>Magnoliopsida</taxon>
        <taxon>eudicotyledons</taxon>
        <taxon>Gunneridae</taxon>
        <taxon>Pentapetalae</taxon>
        <taxon>rosids</taxon>
        <taxon>fabids</taxon>
        <taxon>Fabales</taxon>
        <taxon>Fabaceae</taxon>
        <taxon>Caesalpinioideae</taxon>
        <taxon>mimosoid clade</taxon>
        <taxon>Acacieae</taxon>
        <taxon>Acacia</taxon>
    </lineage>
</organism>
<comment type="caution">
    <text evidence="15">The sequence shown here is derived from an EMBL/GenBank/DDBJ whole genome shotgun (WGS) entry which is preliminary data.</text>
</comment>
<dbReference type="PANTHER" id="PTHR11480:SF3">
    <property type="entry name" value="BCDNA.GH08312"/>
    <property type="match status" value="1"/>
</dbReference>
<evidence type="ECO:0000313" key="15">
    <source>
        <dbReference type="EMBL" id="KAK4268453.1"/>
    </source>
</evidence>
<dbReference type="Gene3D" id="1.10.225.10">
    <property type="entry name" value="Saposin-like"/>
    <property type="match status" value="2"/>
</dbReference>
<evidence type="ECO:0000256" key="1">
    <source>
        <dbReference type="ARBA" id="ARBA00004239"/>
    </source>
</evidence>
<evidence type="ECO:0000256" key="10">
    <source>
        <dbReference type="ARBA" id="ARBA00037221"/>
    </source>
</evidence>
<evidence type="ECO:0000256" key="8">
    <source>
        <dbReference type="ARBA" id="ARBA00023157"/>
    </source>
</evidence>
<dbReference type="GO" id="GO:0006508">
    <property type="term" value="P:proteolysis"/>
    <property type="evidence" value="ECO:0007669"/>
    <property type="project" value="UniProtKB-KW"/>
</dbReference>
<dbReference type="GO" id="GO:0006629">
    <property type="term" value="P:lipid metabolic process"/>
    <property type="evidence" value="ECO:0007669"/>
    <property type="project" value="InterPro"/>
</dbReference>
<dbReference type="SMART" id="SM00741">
    <property type="entry name" value="SapB"/>
    <property type="match status" value="2"/>
</dbReference>
<dbReference type="InterPro" id="IPR008138">
    <property type="entry name" value="SapB_2"/>
</dbReference>
<evidence type="ECO:0000256" key="3">
    <source>
        <dbReference type="ARBA" id="ARBA00022670"/>
    </source>
</evidence>
<evidence type="ECO:0000256" key="13">
    <source>
        <dbReference type="SAM" id="SignalP"/>
    </source>
</evidence>
<dbReference type="EMBL" id="JAWXYG010000007">
    <property type="protein sequence ID" value="KAK4268453.1"/>
    <property type="molecule type" value="Genomic_DNA"/>
</dbReference>
<name>A0AAE1JHI4_9FABA</name>
<dbReference type="SUPFAM" id="SSF47862">
    <property type="entry name" value="Saposin"/>
    <property type="match status" value="2"/>
</dbReference>
<evidence type="ECO:0000256" key="4">
    <source>
        <dbReference type="ARBA" id="ARBA00022729"/>
    </source>
</evidence>
<feature type="chain" id="PRO_5042249539" description="Pulmonary surfactant-associated protein B" evidence="13">
    <location>
        <begin position="22"/>
        <end position="219"/>
    </location>
</feature>
<dbReference type="InterPro" id="IPR008139">
    <property type="entry name" value="SaposinB_dom"/>
</dbReference>
<comment type="function">
    <text evidence="10">Pulmonary surfactant-associated proteins promote alveolar stability by lowering the surface tension at the air-liquid interface in the peripheral air spaces. SP-B increases the collapse pressure of palmitic acid to nearly 70 millinewtons per meter.</text>
</comment>
<dbReference type="FunFam" id="1.10.225.10:FF:000008">
    <property type="entry name" value="Pulmonary surfactant-associated protein B"/>
    <property type="match status" value="2"/>
</dbReference>